<dbReference type="Gene3D" id="1.20.120.450">
    <property type="entry name" value="dinb family like domain"/>
    <property type="match status" value="1"/>
</dbReference>
<dbReference type="RefSeq" id="WP_243357525.1">
    <property type="nucleotide sequence ID" value="NZ_JALGBH010000001.1"/>
</dbReference>
<protein>
    <submittedName>
        <fullName evidence="1">DUF1569 domain-containing protein</fullName>
    </submittedName>
</protein>
<comment type="caution">
    <text evidence="1">The sequence shown here is derived from an EMBL/GenBank/DDBJ whole genome shotgun (WGS) entry which is preliminary data.</text>
</comment>
<dbReference type="Pfam" id="PF07606">
    <property type="entry name" value="DUF1569"/>
    <property type="match status" value="1"/>
</dbReference>
<gene>
    <name evidence="1" type="ORF">MMF97_00470</name>
</gene>
<organism evidence="1 2">
    <name type="scientific">Pedobacter montanisoli</name>
    <dbReference type="NCBI Taxonomy" id="2923277"/>
    <lineage>
        <taxon>Bacteria</taxon>
        <taxon>Pseudomonadati</taxon>
        <taxon>Bacteroidota</taxon>
        <taxon>Sphingobacteriia</taxon>
        <taxon>Sphingobacteriales</taxon>
        <taxon>Sphingobacteriaceae</taxon>
        <taxon>Pedobacter</taxon>
    </lineage>
</organism>
<keyword evidence="2" id="KW-1185">Reference proteome</keyword>
<proteinExistence type="predicted"/>
<dbReference type="InterPro" id="IPR011463">
    <property type="entry name" value="DUF1569"/>
</dbReference>
<name>A0ABS9ZRE5_9SPHI</name>
<dbReference type="InterPro" id="IPR034660">
    <property type="entry name" value="DinB/YfiT-like"/>
</dbReference>
<dbReference type="EMBL" id="JALGBH010000001">
    <property type="protein sequence ID" value="MCJ0741161.1"/>
    <property type="molecule type" value="Genomic_DNA"/>
</dbReference>
<reference evidence="1" key="1">
    <citation type="submission" date="2022-03" db="EMBL/GenBank/DDBJ databases">
        <authorList>
            <person name="Woo C.Y."/>
        </authorList>
    </citation>
    <scope>NUCLEOTIDE SEQUENCE</scope>
    <source>
        <strain evidence="1">CYS-01</strain>
    </source>
</reference>
<evidence type="ECO:0000313" key="1">
    <source>
        <dbReference type="EMBL" id="MCJ0741161.1"/>
    </source>
</evidence>
<sequence length="152" mass="17831">MDLPNIFTKEVSEQVINRINQLQNSSQPLWGKMNVAQMLAHCCVTYEMIYTDKHPKPNFLMGFMLKKFAKKYVVSDKPFPKNAKTAPVFIISDEREFEGEKHRLIEYIRQTQILGEYAFDGKLSHSFGELDANEWNNMFYKHLDHHLNQFGA</sequence>
<accession>A0ABS9ZRE5</accession>
<dbReference type="Proteomes" id="UP001165460">
    <property type="component" value="Unassembled WGS sequence"/>
</dbReference>
<evidence type="ECO:0000313" key="2">
    <source>
        <dbReference type="Proteomes" id="UP001165460"/>
    </source>
</evidence>